<keyword evidence="2" id="KW-1185">Reference proteome</keyword>
<gene>
    <name evidence="1" type="ORF">SO694_00025017</name>
</gene>
<comment type="caution">
    <text evidence="1">The sequence shown here is derived from an EMBL/GenBank/DDBJ whole genome shotgun (WGS) entry which is preliminary data.</text>
</comment>
<accession>A0ABR1FV04</accession>
<proteinExistence type="predicted"/>
<sequence>MLAVGSARAALEYLREALLAYAALGRDGAAPPAGAFGGSRDGDAAVRIPSTGSGRAKTHDALAMRLAGFNDVDDRGVRGPGRSAGLLPVLGAAATEGLLYDLAGAAAAPRGGSRRSLF</sequence>
<dbReference type="Proteomes" id="UP001363151">
    <property type="component" value="Unassembled WGS sequence"/>
</dbReference>
<evidence type="ECO:0000313" key="2">
    <source>
        <dbReference type="Proteomes" id="UP001363151"/>
    </source>
</evidence>
<dbReference type="EMBL" id="JBBJCI010000224">
    <property type="protein sequence ID" value="KAK7239241.1"/>
    <property type="molecule type" value="Genomic_DNA"/>
</dbReference>
<organism evidence="1 2">
    <name type="scientific">Aureococcus anophagefferens</name>
    <name type="common">Harmful bloom alga</name>
    <dbReference type="NCBI Taxonomy" id="44056"/>
    <lineage>
        <taxon>Eukaryota</taxon>
        <taxon>Sar</taxon>
        <taxon>Stramenopiles</taxon>
        <taxon>Ochrophyta</taxon>
        <taxon>Pelagophyceae</taxon>
        <taxon>Pelagomonadales</taxon>
        <taxon>Pelagomonadaceae</taxon>
        <taxon>Aureococcus</taxon>
    </lineage>
</organism>
<evidence type="ECO:0000313" key="1">
    <source>
        <dbReference type="EMBL" id="KAK7239241.1"/>
    </source>
</evidence>
<reference evidence="1 2" key="1">
    <citation type="submission" date="2024-03" db="EMBL/GenBank/DDBJ databases">
        <title>Aureococcus anophagefferens CCMP1851 and Kratosvirus quantuckense: Draft genome of a second virus-susceptible host strain in the model system.</title>
        <authorList>
            <person name="Chase E."/>
            <person name="Truchon A.R."/>
            <person name="Schepens W."/>
            <person name="Wilhelm S.W."/>
        </authorList>
    </citation>
    <scope>NUCLEOTIDE SEQUENCE [LARGE SCALE GENOMIC DNA]</scope>
    <source>
        <strain evidence="1 2">CCMP1851</strain>
    </source>
</reference>
<name>A0ABR1FV04_AURAN</name>
<protein>
    <submittedName>
        <fullName evidence="1">Uncharacterized protein</fullName>
    </submittedName>
</protein>